<dbReference type="EMBL" id="VFOQ01000001">
    <property type="protein sequence ID" value="TQL61408.1"/>
    <property type="molecule type" value="Genomic_DNA"/>
</dbReference>
<organism evidence="2 3">
    <name type="scientific">Oryzihumus leptocrescens</name>
    <dbReference type="NCBI Taxonomy" id="297536"/>
    <lineage>
        <taxon>Bacteria</taxon>
        <taxon>Bacillati</taxon>
        <taxon>Actinomycetota</taxon>
        <taxon>Actinomycetes</taxon>
        <taxon>Micrococcales</taxon>
        <taxon>Intrasporangiaceae</taxon>
        <taxon>Oryzihumus</taxon>
    </lineage>
</organism>
<proteinExistence type="predicted"/>
<dbReference type="Proteomes" id="UP000319514">
    <property type="component" value="Unassembled WGS sequence"/>
</dbReference>
<feature type="transmembrane region" description="Helical" evidence="1">
    <location>
        <begin position="38"/>
        <end position="63"/>
    </location>
</feature>
<dbReference type="RefSeq" id="WP_141789195.1">
    <property type="nucleotide sequence ID" value="NZ_BAAAKX010000001.1"/>
</dbReference>
<feature type="transmembrane region" description="Helical" evidence="1">
    <location>
        <begin position="6"/>
        <end position="26"/>
    </location>
</feature>
<evidence type="ECO:0000313" key="2">
    <source>
        <dbReference type="EMBL" id="TQL61408.1"/>
    </source>
</evidence>
<keyword evidence="1" id="KW-1133">Transmembrane helix</keyword>
<keyword evidence="1" id="KW-0472">Membrane</keyword>
<reference evidence="2 3" key="1">
    <citation type="submission" date="2019-06" db="EMBL/GenBank/DDBJ databases">
        <title>Sequencing the genomes of 1000 actinobacteria strains.</title>
        <authorList>
            <person name="Klenk H.-P."/>
        </authorList>
    </citation>
    <scope>NUCLEOTIDE SEQUENCE [LARGE SCALE GENOMIC DNA]</scope>
    <source>
        <strain evidence="2 3">DSM 18082</strain>
    </source>
</reference>
<dbReference type="AlphaFoldDB" id="A0A542ZM44"/>
<accession>A0A542ZM44</accession>
<evidence type="ECO:0000256" key="1">
    <source>
        <dbReference type="SAM" id="Phobius"/>
    </source>
</evidence>
<name>A0A542ZM44_9MICO</name>
<sequence length="88" mass="8917">MSRTPLAMCLVALVLAVAATVLALLARRRHSRRLAVAAVVASATLFLLAGAELVTIFVGVYVLPAAALLLAGSTGVVGQVREVGPHGS</sequence>
<gene>
    <name evidence="2" type="ORF">FB474_2817</name>
</gene>
<keyword evidence="1" id="KW-0812">Transmembrane</keyword>
<protein>
    <submittedName>
        <fullName evidence="2">Uncharacterized protein</fullName>
    </submittedName>
</protein>
<comment type="caution">
    <text evidence="2">The sequence shown here is derived from an EMBL/GenBank/DDBJ whole genome shotgun (WGS) entry which is preliminary data.</text>
</comment>
<evidence type="ECO:0000313" key="3">
    <source>
        <dbReference type="Proteomes" id="UP000319514"/>
    </source>
</evidence>
<keyword evidence="3" id="KW-1185">Reference proteome</keyword>